<proteinExistence type="inferred from homology"/>
<evidence type="ECO:0000256" key="4">
    <source>
        <dbReference type="ARBA" id="ARBA00022679"/>
    </source>
</evidence>
<dbReference type="OrthoDB" id="389074at2"/>
<dbReference type="eggNOG" id="COG0075">
    <property type="taxonomic scope" value="Bacteria"/>
</dbReference>
<evidence type="ECO:0000256" key="1">
    <source>
        <dbReference type="ARBA" id="ARBA00001933"/>
    </source>
</evidence>
<dbReference type="STRING" id="573413.Spirs_0921"/>
<keyword evidence="5 7" id="KW-0663">Pyridoxal phosphate</keyword>
<evidence type="ECO:0000256" key="2">
    <source>
        <dbReference type="ARBA" id="ARBA00009236"/>
    </source>
</evidence>
<evidence type="ECO:0000256" key="7">
    <source>
        <dbReference type="PIRSR" id="PIRSR000524-50"/>
    </source>
</evidence>
<reference evidence="9 10" key="1">
    <citation type="journal article" date="2010" name="Stand. Genomic Sci.">
        <title>Complete genome sequence of Spirochaeta smaragdinae type strain (SEBR 4228).</title>
        <authorList>
            <person name="Mavromatis K."/>
            <person name="Yasawong M."/>
            <person name="Chertkov O."/>
            <person name="Lapidus A."/>
            <person name="Lucas S."/>
            <person name="Nolan M."/>
            <person name="Del Rio T.G."/>
            <person name="Tice H."/>
            <person name="Cheng J.F."/>
            <person name="Pitluck S."/>
            <person name="Liolios K."/>
            <person name="Ivanova N."/>
            <person name="Tapia R."/>
            <person name="Han C."/>
            <person name="Bruce D."/>
            <person name="Goodwin L."/>
            <person name="Pati A."/>
            <person name="Chen A."/>
            <person name="Palaniappan K."/>
            <person name="Land M."/>
            <person name="Hauser L."/>
            <person name="Chang Y.J."/>
            <person name="Jeffries C.D."/>
            <person name="Detter J.C."/>
            <person name="Rohde M."/>
            <person name="Brambilla E."/>
            <person name="Spring S."/>
            <person name="Goker M."/>
            <person name="Sikorski J."/>
            <person name="Woyke T."/>
            <person name="Bristow J."/>
            <person name="Eisen J.A."/>
            <person name="Markowitz V."/>
            <person name="Hugenholtz P."/>
            <person name="Klenk H.P."/>
            <person name="Kyrpides N.C."/>
        </authorList>
    </citation>
    <scope>NUCLEOTIDE SEQUENCE [LARGE SCALE GENOMIC DNA]</scope>
    <source>
        <strain evidence="10">DSM 11293 / JCM 15392 / SEBR 4228</strain>
    </source>
</reference>
<dbReference type="InterPro" id="IPR015421">
    <property type="entry name" value="PyrdxlP-dep_Trfase_major"/>
</dbReference>
<feature type="binding site" evidence="6">
    <location>
        <position position="337"/>
    </location>
    <ligand>
        <name>substrate</name>
    </ligand>
</feature>
<evidence type="ECO:0000313" key="10">
    <source>
        <dbReference type="Proteomes" id="UP000002318"/>
    </source>
</evidence>
<dbReference type="InterPro" id="IPR015422">
    <property type="entry name" value="PyrdxlP-dep_Trfase_small"/>
</dbReference>
<gene>
    <name evidence="9" type="ordered locus">Spirs_0921</name>
</gene>
<accession>E1RCH5</accession>
<comment type="similarity">
    <text evidence="2">Belongs to the class-V pyridoxal-phosphate-dependent aminotransferase family.</text>
</comment>
<dbReference type="Gene3D" id="3.40.640.10">
    <property type="entry name" value="Type I PLP-dependent aspartate aminotransferase-like (Major domain)"/>
    <property type="match status" value="1"/>
</dbReference>
<dbReference type="GO" id="GO:0008453">
    <property type="term" value="F:alanine-glyoxylate transaminase activity"/>
    <property type="evidence" value="ECO:0007669"/>
    <property type="project" value="TreeGrafter"/>
</dbReference>
<dbReference type="InterPro" id="IPR024169">
    <property type="entry name" value="SP_NH2Trfase/AEP_transaminase"/>
</dbReference>
<evidence type="ECO:0000259" key="8">
    <source>
        <dbReference type="Pfam" id="PF00266"/>
    </source>
</evidence>
<dbReference type="PANTHER" id="PTHR21152:SF24">
    <property type="entry name" value="ALANINE--GLYOXYLATE AMINOTRANSFERASE 1"/>
    <property type="match status" value="1"/>
</dbReference>
<feature type="domain" description="Aminotransferase class V" evidence="8">
    <location>
        <begin position="28"/>
        <end position="328"/>
    </location>
</feature>
<dbReference type="PANTHER" id="PTHR21152">
    <property type="entry name" value="AMINOTRANSFERASE CLASS V"/>
    <property type="match status" value="1"/>
</dbReference>
<dbReference type="GO" id="GO:0004760">
    <property type="term" value="F:L-serine-pyruvate transaminase activity"/>
    <property type="evidence" value="ECO:0007669"/>
    <property type="project" value="TreeGrafter"/>
</dbReference>
<keyword evidence="3 9" id="KW-0032">Aminotransferase</keyword>
<dbReference type="HOGENOM" id="CLU_027686_1_1_12"/>
<evidence type="ECO:0000313" key="9">
    <source>
        <dbReference type="EMBL" id="ADK80055.1"/>
    </source>
</evidence>
<sequence length="366" mass="40284">MIKGEYQLFIPGPIELSGEVLEELAAPMMPHFGTEWAELYKETTALAKQMFQTEGELYIVPGSGSAALDMGIGNLVYGNKSVLVVSNGFFGNRLFEMAQGFSPNVELLDFGFAQAVDCQRVKAALAKKHYDVLMAVQVETSIGILNPIETLASLTRDSGTVFFVDGVSSIGVERMLMDRWGVDVCASASQKGLESPPGLGLLAFNAKAWSLMETTSRPDWYLNLKVWKRYEPYWGPTHPQLVTHAVPIVRAMTVALKQMLKDGYERHIDSYATITKYFRTELERQGFQLYIKDGYAHGLTAVTIPGGKAGELVEYFKQQHRILIGGGLGPSKGLVVRIGHMGSVADRKHLDKILSIFAEAKSSVPL</sequence>
<evidence type="ECO:0000256" key="6">
    <source>
        <dbReference type="PIRSR" id="PIRSR000524-1"/>
    </source>
</evidence>
<dbReference type="PIRSF" id="PIRSF000524">
    <property type="entry name" value="SPT"/>
    <property type="match status" value="1"/>
</dbReference>
<feature type="modified residue" description="N6-(pyridoxal phosphate)lysine" evidence="7">
    <location>
        <position position="191"/>
    </location>
</feature>
<dbReference type="KEGG" id="ssm:Spirs_0921"/>
<protein>
    <submittedName>
        <fullName evidence="9">Aminotransferase class V</fullName>
    </submittedName>
</protein>
<evidence type="ECO:0000256" key="5">
    <source>
        <dbReference type="ARBA" id="ARBA00022898"/>
    </source>
</evidence>
<dbReference type="InterPro" id="IPR000192">
    <property type="entry name" value="Aminotrans_V_dom"/>
</dbReference>
<keyword evidence="10" id="KW-1185">Reference proteome</keyword>
<keyword evidence="4" id="KW-0808">Transferase</keyword>
<dbReference type="Pfam" id="PF00266">
    <property type="entry name" value="Aminotran_5"/>
    <property type="match status" value="1"/>
</dbReference>
<dbReference type="GO" id="GO:0019265">
    <property type="term" value="P:glycine biosynthetic process, by transamination of glyoxylate"/>
    <property type="evidence" value="ECO:0007669"/>
    <property type="project" value="TreeGrafter"/>
</dbReference>
<dbReference type="EMBL" id="CP002116">
    <property type="protein sequence ID" value="ADK80055.1"/>
    <property type="molecule type" value="Genomic_DNA"/>
</dbReference>
<dbReference type="Gene3D" id="3.90.1150.10">
    <property type="entry name" value="Aspartate Aminotransferase, domain 1"/>
    <property type="match status" value="1"/>
</dbReference>
<dbReference type="SUPFAM" id="SSF53383">
    <property type="entry name" value="PLP-dependent transferases"/>
    <property type="match status" value="1"/>
</dbReference>
<dbReference type="Proteomes" id="UP000002318">
    <property type="component" value="Chromosome"/>
</dbReference>
<organism evidence="9 10">
    <name type="scientific">Sediminispirochaeta smaragdinae (strain DSM 11293 / JCM 15392 / SEBR 4228)</name>
    <name type="common">Spirochaeta smaragdinae</name>
    <dbReference type="NCBI Taxonomy" id="573413"/>
    <lineage>
        <taxon>Bacteria</taxon>
        <taxon>Pseudomonadati</taxon>
        <taxon>Spirochaetota</taxon>
        <taxon>Spirochaetia</taxon>
        <taxon>Spirochaetales</taxon>
        <taxon>Spirochaetaceae</taxon>
        <taxon>Sediminispirochaeta</taxon>
    </lineage>
</organism>
<dbReference type="InterPro" id="IPR015424">
    <property type="entry name" value="PyrdxlP-dep_Trfase"/>
</dbReference>
<dbReference type="RefSeq" id="WP_013253519.1">
    <property type="nucleotide sequence ID" value="NC_014364.1"/>
</dbReference>
<comment type="cofactor">
    <cofactor evidence="1 7">
        <name>pyridoxal 5'-phosphate</name>
        <dbReference type="ChEBI" id="CHEBI:597326"/>
    </cofactor>
</comment>
<evidence type="ECO:0000256" key="3">
    <source>
        <dbReference type="ARBA" id="ARBA00022576"/>
    </source>
</evidence>
<name>E1RCH5_SEDSS</name>
<dbReference type="AlphaFoldDB" id="E1RCH5"/>